<evidence type="ECO:0000313" key="5">
    <source>
        <dbReference type="EMBL" id="MDR7133460.1"/>
    </source>
</evidence>
<evidence type="ECO:0000259" key="4">
    <source>
        <dbReference type="Pfam" id="PF01593"/>
    </source>
</evidence>
<dbReference type="PANTHER" id="PTHR10668">
    <property type="entry name" value="PHYTOENE DEHYDROGENASE"/>
    <property type="match status" value="1"/>
</dbReference>
<evidence type="ECO:0000313" key="6">
    <source>
        <dbReference type="Proteomes" id="UP001251524"/>
    </source>
</evidence>
<proteinExistence type="predicted"/>
<dbReference type="Proteomes" id="UP001251524">
    <property type="component" value="Unassembled WGS sequence"/>
</dbReference>
<organism evidence="5 6">
    <name type="scientific">Lysobacter niastensis</name>
    <dbReference type="NCBI Taxonomy" id="380629"/>
    <lineage>
        <taxon>Bacteria</taxon>
        <taxon>Pseudomonadati</taxon>
        <taxon>Pseudomonadota</taxon>
        <taxon>Gammaproteobacteria</taxon>
        <taxon>Lysobacterales</taxon>
        <taxon>Lysobacteraceae</taxon>
        <taxon>Lysobacter</taxon>
    </lineage>
</organism>
<reference evidence="5 6" key="1">
    <citation type="submission" date="2023-07" db="EMBL/GenBank/DDBJ databases">
        <title>Sorghum-associated microbial communities from plants grown in Nebraska, USA.</title>
        <authorList>
            <person name="Schachtman D."/>
        </authorList>
    </citation>
    <scope>NUCLEOTIDE SEQUENCE [LARGE SCALE GENOMIC DNA]</scope>
    <source>
        <strain evidence="5 6">BE198</strain>
    </source>
</reference>
<evidence type="ECO:0000256" key="2">
    <source>
        <dbReference type="ARBA" id="ARBA00038825"/>
    </source>
</evidence>
<dbReference type="PANTHER" id="PTHR10668:SF103">
    <property type="entry name" value="PYRIDINE NUCLEOTIDE-DISULFIDE OXIDOREDUCTASE DOMAIN-CONTAINING PROTEIN 2"/>
    <property type="match status" value="1"/>
</dbReference>
<feature type="domain" description="Amine oxidase" evidence="4">
    <location>
        <begin position="18"/>
        <end position="341"/>
    </location>
</feature>
<dbReference type="Pfam" id="PF01593">
    <property type="entry name" value="Amino_oxidase"/>
    <property type="match status" value="1"/>
</dbReference>
<comment type="function">
    <text evidence="1">Probable oxidoreductase that may play a role as regulator of mitochondrial function.</text>
</comment>
<protein>
    <recommendedName>
        <fullName evidence="3">Pyridine nucleotide-disulfide oxidoreductase domain-containing protein 2</fullName>
    </recommendedName>
</protein>
<gene>
    <name evidence="5" type="ORF">J2X06_000644</name>
</gene>
<sequence length="505" mass="54000">MGANNKYDAIIVGAGHNGLVAANYLAKAGKKVLVLERREQAGGQLATGSFDGQAFDPLHAGAQLRPDIVRDLDLGRFGLSDAGAAHASYTSLLPGGRRLQLSTRPGDAQTLESIRQLSAADAARWPEFVAFMDRAAAFLDAAYRTPMPRLPNIGFAEGWPLAKLAWTLRRLGGKDMFRVIRAMSMSAVEFTEEWFESEELKAAIAAVAIHGHTLGSMSAGTGYTLMHNWLNRGGLAHRPVAGGSGRIAEALLAALKSRGGEVRTAAGVAQILVDKQRVTGVRLEDGSQILADLVFSAADPRRTLLGLVGAPELPPDFVWHTQSIKMRGSQAKVHLLTDGKHGIPSGTLAIAPTLKYLERSFDAAKYGEIAERPYLEVTTAGDVVSIHFQSAPYKLKGGNWEEARSRIEIIAVETLAAHFPGLTASVRARQSITPIDLERDYALTEGDPNHGQLILDQMFFMRPMPGWSNHATPVDGLYLCGSGGHGGGGISGATGRNAVQAFLKT</sequence>
<comment type="caution">
    <text evidence="5">The sequence shown here is derived from an EMBL/GenBank/DDBJ whole genome shotgun (WGS) entry which is preliminary data.</text>
</comment>
<accession>A0ABU1W7B2</accession>
<dbReference type="InterPro" id="IPR002937">
    <property type="entry name" value="Amino_oxidase"/>
</dbReference>
<keyword evidence="6" id="KW-1185">Reference proteome</keyword>
<dbReference type="Gene3D" id="3.50.50.60">
    <property type="entry name" value="FAD/NAD(P)-binding domain"/>
    <property type="match status" value="2"/>
</dbReference>
<dbReference type="SUPFAM" id="SSF51905">
    <property type="entry name" value="FAD/NAD(P)-binding domain"/>
    <property type="match status" value="1"/>
</dbReference>
<comment type="subunit">
    <text evidence="2">Interacts with COX5B; this interaction may contribute to localize PYROXD2 to the inner face of the inner mitochondrial membrane.</text>
</comment>
<dbReference type="EMBL" id="JAVDVY010000001">
    <property type="protein sequence ID" value="MDR7133460.1"/>
    <property type="molecule type" value="Genomic_DNA"/>
</dbReference>
<dbReference type="RefSeq" id="WP_310058209.1">
    <property type="nucleotide sequence ID" value="NZ_JAVDVY010000001.1"/>
</dbReference>
<evidence type="ECO:0000256" key="3">
    <source>
        <dbReference type="ARBA" id="ARBA00040298"/>
    </source>
</evidence>
<dbReference type="InterPro" id="IPR036188">
    <property type="entry name" value="FAD/NAD-bd_sf"/>
</dbReference>
<name>A0ABU1W7B2_9GAMM</name>
<evidence type="ECO:0000256" key="1">
    <source>
        <dbReference type="ARBA" id="ARBA00037217"/>
    </source>
</evidence>